<name>A0ABQ3V1D9_9CHLR</name>
<evidence type="ECO:0000313" key="2">
    <source>
        <dbReference type="Proteomes" id="UP000654345"/>
    </source>
</evidence>
<gene>
    <name evidence="1" type="ORF">KSB_74360</name>
</gene>
<reference evidence="1 2" key="1">
    <citation type="journal article" date="2021" name="Int. J. Syst. Evol. Microbiol.">
        <title>Reticulibacter mediterranei gen. nov., sp. nov., within the new family Reticulibacteraceae fam. nov., and Ktedonospora formicarum gen. nov., sp. nov., Ktedonobacter robiniae sp. nov., Dictyobacter formicarum sp. nov. and Dictyobacter arantiisoli sp. nov., belonging to the class Ktedonobacteria.</title>
        <authorList>
            <person name="Yabe S."/>
            <person name="Zheng Y."/>
            <person name="Wang C.M."/>
            <person name="Sakai Y."/>
            <person name="Abe K."/>
            <person name="Yokota A."/>
            <person name="Donadio S."/>
            <person name="Cavaletti L."/>
            <person name="Monciardini P."/>
        </authorList>
    </citation>
    <scope>NUCLEOTIDE SEQUENCE [LARGE SCALE GENOMIC DNA]</scope>
    <source>
        <strain evidence="1 2">SOSP1-30</strain>
    </source>
</reference>
<evidence type="ECO:0000313" key="1">
    <source>
        <dbReference type="EMBL" id="GHO58961.1"/>
    </source>
</evidence>
<dbReference type="EMBL" id="BNJG01000003">
    <property type="protein sequence ID" value="GHO58961.1"/>
    <property type="molecule type" value="Genomic_DNA"/>
</dbReference>
<sequence>MRKGALSLHVYLSKMKEEKPYENMEAQRLGQLNAEYDPGSRSQRLWR</sequence>
<proteinExistence type="predicted"/>
<organism evidence="1 2">
    <name type="scientific">Ktedonobacter robiniae</name>
    <dbReference type="NCBI Taxonomy" id="2778365"/>
    <lineage>
        <taxon>Bacteria</taxon>
        <taxon>Bacillati</taxon>
        <taxon>Chloroflexota</taxon>
        <taxon>Ktedonobacteria</taxon>
        <taxon>Ktedonobacterales</taxon>
        <taxon>Ktedonobacteraceae</taxon>
        <taxon>Ktedonobacter</taxon>
    </lineage>
</organism>
<keyword evidence="2" id="KW-1185">Reference proteome</keyword>
<comment type="caution">
    <text evidence="1">The sequence shown here is derived from an EMBL/GenBank/DDBJ whole genome shotgun (WGS) entry which is preliminary data.</text>
</comment>
<accession>A0ABQ3V1D9</accession>
<protein>
    <submittedName>
        <fullName evidence="1">Uncharacterized protein</fullName>
    </submittedName>
</protein>
<dbReference type="Proteomes" id="UP000654345">
    <property type="component" value="Unassembled WGS sequence"/>
</dbReference>